<dbReference type="Pfam" id="PF07228">
    <property type="entry name" value="SpoIIE"/>
    <property type="match status" value="1"/>
</dbReference>
<dbReference type="InterPro" id="IPR001932">
    <property type="entry name" value="PPM-type_phosphatase-like_dom"/>
</dbReference>
<keyword evidence="3" id="KW-1133">Transmembrane helix</keyword>
<feature type="compositionally biased region" description="Basic residues" evidence="2">
    <location>
        <begin position="13"/>
        <end position="22"/>
    </location>
</feature>
<keyword evidence="6" id="KW-1185">Reference proteome</keyword>
<keyword evidence="3" id="KW-0812">Transmembrane</keyword>
<protein>
    <submittedName>
        <fullName evidence="5">Serine phosphatase RsbU, regulator of sigma subunit</fullName>
    </submittedName>
</protein>
<organism evidence="5 6">
    <name type="scientific">Thermostaphylospora chromogena</name>
    <dbReference type="NCBI Taxonomy" id="35622"/>
    <lineage>
        <taxon>Bacteria</taxon>
        <taxon>Bacillati</taxon>
        <taxon>Actinomycetota</taxon>
        <taxon>Actinomycetes</taxon>
        <taxon>Streptosporangiales</taxon>
        <taxon>Thermomonosporaceae</taxon>
        <taxon>Thermostaphylospora</taxon>
    </lineage>
</organism>
<dbReference type="InterPro" id="IPR036457">
    <property type="entry name" value="PPM-type-like_dom_sf"/>
</dbReference>
<dbReference type="GO" id="GO:0016791">
    <property type="term" value="F:phosphatase activity"/>
    <property type="evidence" value="ECO:0007669"/>
    <property type="project" value="TreeGrafter"/>
</dbReference>
<dbReference type="SMART" id="SM00331">
    <property type="entry name" value="PP2C_SIG"/>
    <property type="match status" value="1"/>
</dbReference>
<name>A0A1H1G8F1_9ACTN</name>
<feature type="transmembrane region" description="Helical" evidence="3">
    <location>
        <begin position="80"/>
        <end position="95"/>
    </location>
</feature>
<evidence type="ECO:0000313" key="5">
    <source>
        <dbReference type="EMBL" id="SDR09491.1"/>
    </source>
</evidence>
<dbReference type="RefSeq" id="WP_093260037.1">
    <property type="nucleotide sequence ID" value="NZ_FNKK01000002.1"/>
</dbReference>
<feature type="region of interest" description="Disordered" evidence="2">
    <location>
        <begin position="376"/>
        <end position="429"/>
    </location>
</feature>
<evidence type="ECO:0000256" key="2">
    <source>
        <dbReference type="SAM" id="MobiDB-lite"/>
    </source>
</evidence>
<reference evidence="5 6" key="1">
    <citation type="submission" date="2016-10" db="EMBL/GenBank/DDBJ databases">
        <authorList>
            <person name="de Groot N.N."/>
        </authorList>
    </citation>
    <scope>NUCLEOTIDE SEQUENCE [LARGE SCALE GENOMIC DNA]</scope>
    <source>
        <strain evidence="5 6">DSM 43794</strain>
    </source>
</reference>
<dbReference type="PANTHER" id="PTHR43156:SF2">
    <property type="entry name" value="STAGE II SPORULATION PROTEIN E"/>
    <property type="match status" value="1"/>
</dbReference>
<proteinExistence type="predicted"/>
<evidence type="ECO:0000259" key="4">
    <source>
        <dbReference type="SMART" id="SM00331"/>
    </source>
</evidence>
<evidence type="ECO:0000256" key="1">
    <source>
        <dbReference type="ARBA" id="ARBA00022801"/>
    </source>
</evidence>
<evidence type="ECO:0000313" key="6">
    <source>
        <dbReference type="Proteomes" id="UP000217103"/>
    </source>
</evidence>
<feature type="compositionally biased region" description="Basic and acidic residues" evidence="2">
    <location>
        <begin position="1"/>
        <end position="12"/>
    </location>
</feature>
<keyword evidence="3" id="KW-0472">Membrane</keyword>
<dbReference type="AlphaFoldDB" id="A0A1H1G8F1"/>
<feature type="region of interest" description="Disordered" evidence="2">
    <location>
        <begin position="1"/>
        <end position="22"/>
    </location>
</feature>
<feature type="transmembrane region" description="Helical" evidence="3">
    <location>
        <begin position="33"/>
        <end position="51"/>
    </location>
</feature>
<feature type="domain" description="PPM-type phosphatase" evidence="4">
    <location>
        <begin position="157"/>
        <end position="371"/>
    </location>
</feature>
<feature type="transmembrane region" description="Helical" evidence="3">
    <location>
        <begin position="101"/>
        <end position="122"/>
    </location>
</feature>
<dbReference type="PANTHER" id="PTHR43156">
    <property type="entry name" value="STAGE II SPORULATION PROTEIN E-RELATED"/>
    <property type="match status" value="1"/>
</dbReference>
<accession>A0A1H1G8F1</accession>
<dbReference type="SUPFAM" id="SSF81606">
    <property type="entry name" value="PP2C-like"/>
    <property type="match status" value="1"/>
</dbReference>
<gene>
    <name evidence="5" type="ORF">SAMN04489764_3436</name>
</gene>
<evidence type="ECO:0000256" key="3">
    <source>
        <dbReference type="SAM" id="Phobius"/>
    </source>
</evidence>
<dbReference type="Gene3D" id="3.60.40.10">
    <property type="entry name" value="PPM-type phosphatase domain"/>
    <property type="match status" value="1"/>
</dbReference>
<dbReference type="Proteomes" id="UP000217103">
    <property type="component" value="Unassembled WGS sequence"/>
</dbReference>
<keyword evidence="1" id="KW-0378">Hydrolase</keyword>
<dbReference type="FunFam" id="3.60.40.10:FF:000058">
    <property type="entry name" value="Stage II sporulation protein E"/>
    <property type="match status" value="1"/>
</dbReference>
<dbReference type="STRING" id="35622.SAMN04489764_3436"/>
<dbReference type="InterPro" id="IPR052016">
    <property type="entry name" value="Bact_Sigma-Reg"/>
</dbReference>
<sequence length="429" mass="45367">MAGVSDRKDGGRGRRRRSGHAAHRLKISKTQRLLMLLPYAVMALVVVADWWVGPSVGLLTLLALGPAFASVACDIRRTGIIALVAMALCVLLGLYNDTSQFRLQIALIAIAGATVASLVAAAGRMRHERRLADVRSVAEAAQRVLLRPVPRRVGPGLGVAVSYTSAVAEARIGGDLYEVVAYPGGVRIIVGDVQGKGLEAVETAAVVLGAFREAAYDEPELSGVAARLENALARRLTGEQFVTAVLAEVVHDDEIAILNCGHPPPLLLRADGGVEFVDPAEPAPPLGLSWLEQDKPCVWTTRFVEGDQLLFYTDGIVEARDHGGAFYPLTDRVDLLRGPDPQESLDALRADLLRHSGKPLSDDAAMLLLRRTAPLPFTAEEEPEEASGDSPPADAPSQEASPAVSAPAGPAPDDPAPDRTRAAEGPSST</sequence>
<dbReference type="EMBL" id="FNKK01000002">
    <property type="protein sequence ID" value="SDR09491.1"/>
    <property type="molecule type" value="Genomic_DNA"/>
</dbReference>